<feature type="compositionally biased region" description="Acidic residues" evidence="1">
    <location>
        <begin position="422"/>
        <end position="431"/>
    </location>
</feature>
<evidence type="ECO:0000256" key="1">
    <source>
        <dbReference type="SAM" id="MobiDB-lite"/>
    </source>
</evidence>
<feature type="compositionally biased region" description="Low complexity" evidence="1">
    <location>
        <begin position="85"/>
        <end position="96"/>
    </location>
</feature>
<feature type="region of interest" description="Disordered" evidence="1">
    <location>
        <begin position="419"/>
        <end position="438"/>
    </location>
</feature>
<feature type="compositionally biased region" description="Pro residues" evidence="1">
    <location>
        <begin position="328"/>
        <end position="339"/>
    </location>
</feature>
<accession>A0A9P5U453</accession>
<feature type="compositionally biased region" description="Polar residues" evidence="1">
    <location>
        <begin position="313"/>
        <end position="322"/>
    </location>
</feature>
<dbReference type="OrthoDB" id="2803831at2759"/>
<evidence type="ECO:0000313" key="3">
    <source>
        <dbReference type="Proteomes" id="UP000772434"/>
    </source>
</evidence>
<feature type="region of interest" description="Disordered" evidence="1">
    <location>
        <begin position="68"/>
        <end position="110"/>
    </location>
</feature>
<feature type="region of interest" description="Disordered" evidence="1">
    <location>
        <begin position="174"/>
        <end position="218"/>
    </location>
</feature>
<keyword evidence="3" id="KW-1185">Reference proteome</keyword>
<dbReference type="Proteomes" id="UP000772434">
    <property type="component" value="Unassembled WGS sequence"/>
</dbReference>
<name>A0A9P5U453_9AGAR</name>
<organism evidence="2 3">
    <name type="scientific">Rhodocollybia butyracea</name>
    <dbReference type="NCBI Taxonomy" id="206335"/>
    <lineage>
        <taxon>Eukaryota</taxon>
        <taxon>Fungi</taxon>
        <taxon>Dikarya</taxon>
        <taxon>Basidiomycota</taxon>
        <taxon>Agaricomycotina</taxon>
        <taxon>Agaricomycetes</taxon>
        <taxon>Agaricomycetidae</taxon>
        <taxon>Agaricales</taxon>
        <taxon>Marasmiineae</taxon>
        <taxon>Omphalotaceae</taxon>
        <taxon>Rhodocollybia</taxon>
    </lineage>
</organism>
<comment type="caution">
    <text evidence="2">The sequence shown here is derived from an EMBL/GenBank/DDBJ whole genome shotgun (WGS) entry which is preliminary data.</text>
</comment>
<proteinExistence type="predicted"/>
<evidence type="ECO:0000313" key="2">
    <source>
        <dbReference type="EMBL" id="KAF9065297.1"/>
    </source>
</evidence>
<dbReference type="EMBL" id="JADNRY010000106">
    <property type="protein sequence ID" value="KAF9065297.1"/>
    <property type="molecule type" value="Genomic_DNA"/>
</dbReference>
<sequence length="451" mass="49278">MKMKLQHMSTTRHAHMPFDEFSSTQESPFTLSPVRKAELVWEMPAPSNPALRTMMDNAEKDAQTRRANPSISNTHWGFPPPAVPSHPTTSSTSTRSRTFESRSKSSASLSLETDEVLTQLTDFNYIMSVAQNANERAKERTKELGGLTVRKKVKVSHKVAKPEKLKGLRSVKGGKIQKIQKSVSKGKEKEVPNSRDESSAFKRPRFDDNLPMTNSSSASLTFDDSMVVDNSFSADAVMHSDTPHLIPQPLSCKDSPVNRDKPLPRSSMMATISTQSSMSSPGVNFHPLLLSTGKSLQPIKTRPSNPRLGGRSVEQSSNTQTVGVIVAPPSPSLPRPSARPPVLGMRRAATLPAKNDTGSSKGTRAGTTARCAKGLPTKQRPFKTPFLPSTQQSGDVHQCIDVAIAALPSAKRKIPSLVCSNDESDNEEAETSYEHDSFDLDALEETLKKYD</sequence>
<reference evidence="2" key="1">
    <citation type="submission" date="2020-11" db="EMBL/GenBank/DDBJ databases">
        <authorList>
            <consortium name="DOE Joint Genome Institute"/>
            <person name="Ahrendt S."/>
            <person name="Riley R."/>
            <person name="Andreopoulos W."/>
            <person name="Labutti K."/>
            <person name="Pangilinan J."/>
            <person name="Ruiz-Duenas F.J."/>
            <person name="Barrasa J.M."/>
            <person name="Sanchez-Garcia M."/>
            <person name="Camarero S."/>
            <person name="Miyauchi S."/>
            <person name="Serrano A."/>
            <person name="Linde D."/>
            <person name="Babiker R."/>
            <person name="Drula E."/>
            <person name="Ayuso-Fernandez I."/>
            <person name="Pacheco R."/>
            <person name="Padilla G."/>
            <person name="Ferreira P."/>
            <person name="Barriuso J."/>
            <person name="Kellner H."/>
            <person name="Castanera R."/>
            <person name="Alfaro M."/>
            <person name="Ramirez L."/>
            <person name="Pisabarro A.G."/>
            <person name="Kuo A."/>
            <person name="Tritt A."/>
            <person name="Lipzen A."/>
            <person name="He G."/>
            <person name="Yan M."/>
            <person name="Ng V."/>
            <person name="Cullen D."/>
            <person name="Martin F."/>
            <person name="Rosso M.-N."/>
            <person name="Henrissat B."/>
            <person name="Hibbett D."/>
            <person name="Martinez A.T."/>
            <person name="Grigoriev I.V."/>
        </authorList>
    </citation>
    <scope>NUCLEOTIDE SEQUENCE</scope>
    <source>
        <strain evidence="2">AH 40177</strain>
    </source>
</reference>
<feature type="compositionally biased region" description="Basic and acidic residues" evidence="1">
    <location>
        <begin position="185"/>
        <end position="208"/>
    </location>
</feature>
<feature type="region of interest" description="Disordered" evidence="1">
    <location>
        <begin position="296"/>
        <end position="341"/>
    </location>
</feature>
<dbReference type="AlphaFoldDB" id="A0A9P5U453"/>
<protein>
    <submittedName>
        <fullName evidence="2">Uncharacterized protein</fullName>
    </submittedName>
</protein>
<gene>
    <name evidence="2" type="ORF">BDP27DRAFT_1424986</name>
</gene>